<dbReference type="Proteomes" id="UP000265801">
    <property type="component" value="Unassembled WGS sequence"/>
</dbReference>
<feature type="transmembrane region" description="Helical" evidence="9">
    <location>
        <begin position="88"/>
        <end position="107"/>
    </location>
</feature>
<dbReference type="OrthoDB" id="9815614at2"/>
<evidence type="ECO:0000256" key="9">
    <source>
        <dbReference type="SAM" id="Phobius"/>
    </source>
</evidence>
<feature type="transmembrane region" description="Helical" evidence="9">
    <location>
        <begin position="12"/>
        <end position="32"/>
    </location>
</feature>
<comment type="subcellular location">
    <subcellularLocation>
        <location evidence="1">Cell inner membrane</location>
        <topology evidence="1">Multi-pass membrane protein</topology>
    </subcellularLocation>
</comment>
<keyword evidence="3" id="KW-1003">Cell membrane</keyword>
<evidence type="ECO:0000256" key="6">
    <source>
        <dbReference type="ARBA" id="ARBA00022989"/>
    </source>
</evidence>
<dbReference type="RefSeq" id="WP_119548978.1">
    <property type="nucleotide sequence ID" value="NZ_QXIR01000035.1"/>
</dbReference>
<dbReference type="InterPro" id="IPR055348">
    <property type="entry name" value="DctQ"/>
</dbReference>
<evidence type="ECO:0000256" key="1">
    <source>
        <dbReference type="ARBA" id="ARBA00004429"/>
    </source>
</evidence>
<dbReference type="GO" id="GO:0005886">
    <property type="term" value="C:plasma membrane"/>
    <property type="evidence" value="ECO:0007669"/>
    <property type="project" value="UniProtKB-SubCell"/>
</dbReference>
<comment type="similarity">
    <text evidence="8">Belongs to the TRAP transporter small permease family.</text>
</comment>
<evidence type="ECO:0000259" key="10">
    <source>
        <dbReference type="Pfam" id="PF04290"/>
    </source>
</evidence>
<evidence type="ECO:0000256" key="2">
    <source>
        <dbReference type="ARBA" id="ARBA00022448"/>
    </source>
</evidence>
<keyword evidence="6 9" id="KW-1133">Transmembrane helix</keyword>
<evidence type="ECO:0000313" key="12">
    <source>
        <dbReference type="Proteomes" id="UP000265801"/>
    </source>
</evidence>
<dbReference type="GO" id="GO:0022857">
    <property type="term" value="F:transmembrane transporter activity"/>
    <property type="evidence" value="ECO:0007669"/>
    <property type="project" value="TreeGrafter"/>
</dbReference>
<name>A0A3A1QRL3_9BACI</name>
<accession>A0A3A1QRL3</accession>
<keyword evidence="7 9" id="KW-0472">Membrane</keyword>
<protein>
    <submittedName>
        <fullName evidence="11">TRAP transporter small permease</fullName>
    </submittedName>
</protein>
<gene>
    <name evidence="11" type="ORF">D3H55_19505</name>
</gene>
<keyword evidence="5 9" id="KW-0812">Transmembrane</keyword>
<feature type="domain" description="Tripartite ATP-independent periplasmic transporters DctQ component" evidence="10">
    <location>
        <begin position="23"/>
        <end position="152"/>
    </location>
</feature>
<comment type="caution">
    <text evidence="11">The sequence shown here is derived from an EMBL/GenBank/DDBJ whole genome shotgun (WGS) entry which is preliminary data.</text>
</comment>
<keyword evidence="12" id="KW-1185">Reference proteome</keyword>
<evidence type="ECO:0000313" key="11">
    <source>
        <dbReference type="EMBL" id="RIW29183.1"/>
    </source>
</evidence>
<feature type="transmembrane region" description="Helical" evidence="9">
    <location>
        <begin position="52"/>
        <end position="76"/>
    </location>
</feature>
<dbReference type="PANTHER" id="PTHR35011">
    <property type="entry name" value="2,3-DIKETO-L-GULONATE TRAP TRANSPORTER SMALL PERMEASE PROTEIN YIAM"/>
    <property type="match status" value="1"/>
</dbReference>
<evidence type="ECO:0000256" key="3">
    <source>
        <dbReference type="ARBA" id="ARBA00022475"/>
    </source>
</evidence>
<dbReference type="GO" id="GO:0015740">
    <property type="term" value="P:C4-dicarboxylate transport"/>
    <property type="evidence" value="ECO:0007669"/>
    <property type="project" value="TreeGrafter"/>
</dbReference>
<dbReference type="AlphaFoldDB" id="A0A3A1QRL3"/>
<reference evidence="11 12" key="1">
    <citation type="submission" date="2018-09" db="EMBL/GenBank/DDBJ databases">
        <title>Bacillus saliacetes sp. nov., isolated from Thai shrimp paste (Ka-pi).</title>
        <authorList>
            <person name="Daroonpunt R."/>
            <person name="Tanasupawat S."/>
            <person name="Yiamsombut S."/>
        </authorList>
    </citation>
    <scope>NUCLEOTIDE SEQUENCE [LARGE SCALE GENOMIC DNA]</scope>
    <source>
        <strain evidence="11 12">SKP7-4</strain>
    </source>
</reference>
<sequence>MEKLDNILVKILYYICAFLMLQMAVVVTAQVISRYVFGSPFTWTEELGRYTFVWVSFLGMAVAIKHGSHIALDILVKKLNGVSKKALMLLNNALILVFAGVLTFSGWKLVELGSRQDSPSLGLPMEYVYLVMPVSGILLFYFMISETVLLFKGKGENV</sequence>
<dbReference type="EMBL" id="QXIR01000035">
    <property type="protein sequence ID" value="RIW29183.1"/>
    <property type="molecule type" value="Genomic_DNA"/>
</dbReference>
<evidence type="ECO:0000256" key="4">
    <source>
        <dbReference type="ARBA" id="ARBA00022519"/>
    </source>
</evidence>
<evidence type="ECO:0000256" key="8">
    <source>
        <dbReference type="ARBA" id="ARBA00038436"/>
    </source>
</evidence>
<proteinExistence type="inferred from homology"/>
<dbReference type="Pfam" id="PF04290">
    <property type="entry name" value="DctQ"/>
    <property type="match status" value="1"/>
</dbReference>
<evidence type="ECO:0000256" key="7">
    <source>
        <dbReference type="ARBA" id="ARBA00023136"/>
    </source>
</evidence>
<evidence type="ECO:0000256" key="5">
    <source>
        <dbReference type="ARBA" id="ARBA00022692"/>
    </source>
</evidence>
<keyword evidence="2" id="KW-0813">Transport</keyword>
<organism evidence="11 12">
    <name type="scientific">Bacillus salacetis</name>
    <dbReference type="NCBI Taxonomy" id="2315464"/>
    <lineage>
        <taxon>Bacteria</taxon>
        <taxon>Bacillati</taxon>
        <taxon>Bacillota</taxon>
        <taxon>Bacilli</taxon>
        <taxon>Bacillales</taxon>
        <taxon>Bacillaceae</taxon>
        <taxon>Bacillus</taxon>
    </lineage>
</organism>
<feature type="transmembrane region" description="Helical" evidence="9">
    <location>
        <begin position="127"/>
        <end position="144"/>
    </location>
</feature>
<dbReference type="PANTHER" id="PTHR35011:SF5">
    <property type="entry name" value="SIALIC ACID TRAP TRANSPORTER SMALL PERMEASE PROTEIN SIAQ"/>
    <property type="match status" value="1"/>
</dbReference>
<dbReference type="InterPro" id="IPR007387">
    <property type="entry name" value="TRAP_DctQ"/>
</dbReference>
<keyword evidence="4" id="KW-0997">Cell inner membrane</keyword>